<keyword evidence="17" id="KW-1185">Reference proteome</keyword>
<keyword evidence="12" id="KW-0539">Nucleus</keyword>
<keyword evidence="8" id="KW-0493">Microtubule</keyword>
<feature type="region of interest" description="Disordered" evidence="15">
    <location>
        <begin position="198"/>
        <end position="223"/>
    </location>
</feature>
<dbReference type="GO" id="GO:0042729">
    <property type="term" value="C:DASH complex"/>
    <property type="evidence" value="ECO:0007669"/>
    <property type="project" value="InterPro"/>
</dbReference>
<dbReference type="Proteomes" id="UP000233524">
    <property type="component" value="Unassembled WGS sequence"/>
</dbReference>
<dbReference type="InterPro" id="IPR013962">
    <property type="entry name" value="DASH_Dam1"/>
</dbReference>
<dbReference type="PANTHER" id="PTHR28113">
    <property type="entry name" value="DASH COMPLEX SUBUNIT DAM1"/>
    <property type="match status" value="1"/>
</dbReference>
<dbReference type="Pfam" id="PF08653">
    <property type="entry name" value="DASH_Dam1"/>
    <property type="match status" value="1"/>
</dbReference>
<dbReference type="GO" id="GO:1990537">
    <property type="term" value="C:mitotic spindle polar microtubule"/>
    <property type="evidence" value="ECO:0007669"/>
    <property type="project" value="TreeGrafter"/>
</dbReference>
<evidence type="ECO:0000256" key="6">
    <source>
        <dbReference type="ARBA" id="ARBA00022454"/>
    </source>
</evidence>
<evidence type="ECO:0000256" key="1">
    <source>
        <dbReference type="ARBA" id="ARBA00004123"/>
    </source>
</evidence>
<evidence type="ECO:0000256" key="7">
    <source>
        <dbReference type="ARBA" id="ARBA00022490"/>
    </source>
</evidence>
<dbReference type="GO" id="GO:0044732">
    <property type="term" value="C:mitotic spindle pole body"/>
    <property type="evidence" value="ECO:0007669"/>
    <property type="project" value="TreeGrafter"/>
</dbReference>
<feature type="compositionally biased region" description="Low complexity" evidence="15">
    <location>
        <begin position="18"/>
        <end position="30"/>
    </location>
</feature>
<comment type="subcellular location">
    <subcellularLocation>
        <location evidence="3">Chromosome</location>
        <location evidence="3">Centromere</location>
        <location evidence="3">Kinetochore</location>
    </subcellularLocation>
    <subcellularLocation>
        <location evidence="2">Cytoplasm</location>
        <location evidence="2">Cytoskeleton</location>
        <location evidence="2">Spindle</location>
    </subcellularLocation>
    <subcellularLocation>
        <location evidence="1">Nucleus</location>
    </subcellularLocation>
</comment>
<evidence type="ECO:0000256" key="4">
    <source>
        <dbReference type="ARBA" id="ARBA00010073"/>
    </source>
</evidence>
<evidence type="ECO:0000313" key="16">
    <source>
        <dbReference type="EMBL" id="PKS10864.1"/>
    </source>
</evidence>
<organism evidence="16 17">
    <name type="scientific">Lomentospora prolificans</name>
    <dbReference type="NCBI Taxonomy" id="41688"/>
    <lineage>
        <taxon>Eukaryota</taxon>
        <taxon>Fungi</taxon>
        <taxon>Dikarya</taxon>
        <taxon>Ascomycota</taxon>
        <taxon>Pezizomycotina</taxon>
        <taxon>Sordariomycetes</taxon>
        <taxon>Hypocreomycetidae</taxon>
        <taxon>Microascales</taxon>
        <taxon>Microascaceae</taxon>
        <taxon>Lomentospora</taxon>
    </lineage>
</organism>
<protein>
    <recommendedName>
        <fullName evidence="5">DASH complex subunit DAM1</fullName>
    </recommendedName>
    <alternativeName>
        <fullName evidence="14">Outer kinetochore protein DAM1</fullName>
    </alternativeName>
</protein>
<dbReference type="PANTHER" id="PTHR28113:SF1">
    <property type="entry name" value="DASH COMPLEX SUBUNIT DAM1"/>
    <property type="match status" value="1"/>
</dbReference>
<dbReference type="VEuPathDB" id="FungiDB:jhhlp_002621"/>
<dbReference type="GO" id="GO:1990758">
    <property type="term" value="P:mitotic sister chromatid biorientation"/>
    <property type="evidence" value="ECO:0007669"/>
    <property type="project" value="TreeGrafter"/>
</dbReference>
<dbReference type="InParanoid" id="A0A2N3NEK8"/>
<dbReference type="OrthoDB" id="5586015at2759"/>
<dbReference type="AlphaFoldDB" id="A0A2N3NEK8"/>
<evidence type="ECO:0000313" key="17">
    <source>
        <dbReference type="Proteomes" id="UP000233524"/>
    </source>
</evidence>
<reference evidence="16 17" key="1">
    <citation type="journal article" date="2017" name="G3 (Bethesda)">
        <title>First Draft Genome Sequence of the Pathogenic Fungus Lomentospora prolificans (Formerly Scedosporium prolificans).</title>
        <authorList>
            <person name="Luo R."/>
            <person name="Zimin A."/>
            <person name="Workman R."/>
            <person name="Fan Y."/>
            <person name="Pertea G."/>
            <person name="Grossman N."/>
            <person name="Wear M.P."/>
            <person name="Jia B."/>
            <person name="Miller H."/>
            <person name="Casadevall A."/>
            <person name="Timp W."/>
            <person name="Zhang S.X."/>
            <person name="Salzberg S.L."/>
        </authorList>
    </citation>
    <scope>NUCLEOTIDE SEQUENCE [LARGE SCALE GENOMIC DNA]</scope>
    <source>
        <strain evidence="16 17">JHH-5317</strain>
    </source>
</reference>
<dbReference type="STRING" id="41688.A0A2N3NEK8"/>
<evidence type="ECO:0000256" key="12">
    <source>
        <dbReference type="ARBA" id="ARBA00023242"/>
    </source>
</evidence>
<evidence type="ECO:0000256" key="8">
    <source>
        <dbReference type="ARBA" id="ARBA00022701"/>
    </source>
</evidence>
<proteinExistence type="inferred from homology"/>
<evidence type="ECO:0000256" key="9">
    <source>
        <dbReference type="ARBA" id="ARBA00022829"/>
    </source>
</evidence>
<feature type="compositionally biased region" description="Basic residues" evidence="15">
    <location>
        <begin position="206"/>
        <end position="223"/>
    </location>
</feature>
<keyword evidence="11" id="KW-0206">Cytoskeleton</keyword>
<keyword evidence="10" id="KW-0995">Kinetochore</keyword>
<dbReference type="EMBL" id="NLAX01000008">
    <property type="protein sequence ID" value="PKS10864.1"/>
    <property type="molecule type" value="Genomic_DNA"/>
</dbReference>
<feature type="region of interest" description="Disordered" evidence="15">
    <location>
        <begin position="1"/>
        <end position="45"/>
    </location>
</feature>
<evidence type="ECO:0000256" key="13">
    <source>
        <dbReference type="ARBA" id="ARBA00023328"/>
    </source>
</evidence>
<evidence type="ECO:0000256" key="11">
    <source>
        <dbReference type="ARBA" id="ARBA00023212"/>
    </source>
</evidence>
<comment type="caution">
    <text evidence="16">The sequence shown here is derived from an EMBL/GenBank/DDBJ whole genome shotgun (WGS) entry which is preliminary data.</text>
</comment>
<keyword evidence="6" id="KW-0158">Chromosome</keyword>
<evidence type="ECO:0000256" key="14">
    <source>
        <dbReference type="ARBA" id="ARBA00030453"/>
    </source>
</evidence>
<keyword evidence="7" id="KW-0963">Cytoplasm</keyword>
<accession>A0A2N3NEK8</accession>
<keyword evidence="13" id="KW-0137">Centromere</keyword>
<keyword evidence="9" id="KW-0159">Chromosome partition</keyword>
<evidence type="ECO:0000256" key="10">
    <source>
        <dbReference type="ARBA" id="ARBA00022838"/>
    </source>
</evidence>
<evidence type="ECO:0000256" key="2">
    <source>
        <dbReference type="ARBA" id="ARBA00004186"/>
    </source>
</evidence>
<gene>
    <name evidence="16" type="ORF">jhhlp_002621</name>
</gene>
<name>A0A2N3NEK8_9PEZI</name>
<evidence type="ECO:0000256" key="15">
    <source>
        <dbReference type="SAM" id="MobiDB-lite"/>
    </source>
</evidence>
<sequence length="223" mass="25369">MEGWNPGVRRSNSRSRTSRPTTPLRPSSRSSFRESARSSAQQDAPFPLNSFEPAFAELADSMADLEANLMHFQLMHESLARFSESFASFMYGMNMNAFCVDFPEVWSFVALLQSPSWPSCWKIGQVSFHPCHKPRDKRIILKSHLLMPDLRFVTVTRERARARRVGWRDNIYDYRRIVCGQPQLSNAELKICNAGASGQASSGPRHSGHARYARRKGRAFKGI</sequence>
<evidence type="ECO:0000256" key="3">
    <source>
        <dbReference type="ARBA" id="ARBA00004629"/>
    </source>
</evidence>
<evidence type="ECO:0000256" key="5">
    <source>
        <dbReference type="ARBA" id="ARBA00020497"/>
    </source>
</evidence>
<comment type="similarity">
    <text evidence="4">Belongs to the DASH complex DAM1 family.</text>
</comment>